<dbReference type="InterPro" id="IPR024516">
    <property type="entry name" value="Mce_C"/>
</dbReference>
<dbReference type="GO" id="GO:0005576">
    <property type="term" value="C:extracellular region"/>
    <property type="evidence" value="ECO:0007669"/>
    <property type="project" value="TreeGrafter"/>
</dbReference>
<accession>A0A1X0J285</accession>
<dbReference type="NCBIfam" id="TIGR00996">
    <property type="entry name" value="Mtu_fam_mce"/>
    <property type="match status" value="1"/>
</dbReference>
<evidence type="ECO:0000259" key="3">
    <source>
        <dbReference type="Pfam" id="PF02470"/>
    </source>
</evidence>
<organism evidence="5 6">
    <name type="scientific">Mycolicibacterium rhodesiae</name>
    <name type="common">Mycobacterium rhodesiae</name>
    <dbReference type="NCBI Taxonomy" id="36814"/>
    <lineage>
        <taxon>Bacteria</taxon>
        <taxon>Bacillati</taxon>
        <taxon>Actinomycetota</taxon>
        <taxon>Actinomycetes</taxon>
        <taxon>Mycobacteriales</taxon>
        <taxon>Mycobacteriaceae</taxon>
        <taxon>Mycolicibacterium</taxon>
    </lineage>
</organism>
<protein>
    <submittedName>
        <fullName evidence="5">Mammalian cell entry protein</fullName>
    </submittedName>
</protein>
<dbReference type="RefSeq" id="WP_083117537.1">
    <property type="nucleotide sequence ID" value="NZ_JACKUO010000022.1"/>
</dbReference>
<keyword evidence="2" id="KW-0472">Membrane</keyword>
<dbReference type="PANTHER" id="PTHR33371">
    <property type="entry name" value="INTERMEMBRANE PHOSPHOLIPID TRANSPORT SYSTEM BINDING PROTEIN MLAD-RELATED"/>
    <property type="match status" value="1"/>
</dbReference>
<feature type="compositionally biased region" description="Pro residues" evidence="1">
    <location>
        <begin position="483"/>
        <end position="504"/>
    </location>
</feature>
<comment type="caution">
    <text evidence="5">The sequence shown here is derived from an EMBL/GenBank/DDBJ whole genome shotgun (WGS) entry which is preliminary data.</text>
</comment>
<evidence type="ECO:0000259" key="4">
    <source>
        <dbReference type="Pfam" id="PF11887"/>
    </source>
</evidence>
<keyword evidence="2" id="KW-1133">Transmembrane helix</keyword>
<keyword evidence="2" id="KW-0812">Transmembrane</keyword>
<name>A0A1X0J285_MYCRH</name>
<dbReference type="PRINTS" id="PR01782">
    <property type="entry name" value="MCEVIRFACTOR"/>
</dbReference>
<sequence length="518" mass="54211">MRTLEGSNRIRNGLAGMLIVILVIGVGQSFSGIPQLFAQPAYYGQFTDSAGLNPGDKVRIAGMDVGQVKSLKIDGDKVLIGFNLGARQIGTESRLAIRTETILGKRVLEIEPRGSKMLQASGVLPTGQTTTPYQIYDAVFDVTKAASGWDIDTVKQSLNVLSETIDQTYPHLSAALDGVARFSDTIGKRDEQFKQLLANANKVAAVLGNRSEQINRLAVNAQTLLAAVNERRAEVDALLSNISLISQQFTGFVNDNPNLNHVLEQLKTISNVLVKHKTDLSDVLITASKFMGALAEAIGSGPYFKVLVVNLLPYQILQPWVDAAFKKRGIDPEEFWRNAGLPAFRFPDPNGQRQPNGAPPPAPIPLEGTPDHPGPAVGPGSPCSYTPPPDGIPTNGNPLPCAHLNNLPFGPVAEGDYPPPDVPISAPNPAAGYSPGVPSAAFPGELSPAIQGVPAPPLAPGPPGARTVPVSPTPGPATDIPGYAPPPNALIGPIPPPGPGPQVPPVGDLAPVDQGGGA</sequence>
<proteinExistence type="predicted"/>
<dbReference type="Proteomes" id="UP000192534">
    <property type="component" value="Unassembled WGS sequence"/>
</dbReference>
<feature type="region of interest" description="Disordered" evidence="1">
    <location>
        <begin position="456"/>
        <end position="518"/>
    </location>
</feature>
<dbReference type="EMBL" id="MVIH01000002">
    <property type="protein sequence ID" value="ORB55838.1"/>
    <property type="molecule type" value="Genomic_DNA"/>
</dbReference>
<gene>
    <name evidence="5" type="ORF">BST42_05375</name>
</gene>
<dbReference type="AlphaFoldDB" id="A0A1X0J285"/>
<feature type="region of interest" description="Disordered" evidence="1">
    <location>
        <begin position="341"/>
        <end position="399"/>
    </location>
</feature>
<evidence type="ECO:0000256" key="2">
    <source>
        <dbReference type="SAM" id="Phobius"/>
    </source>
</evidence>
<feature type="domain" description="Mammalian cell entry C-terminal" evidence="4">
    <location>
        <begin position="134"/>
        <end position="301"/>
    </location>
</feature>
<dbReference type="PANTHER" id="PTHR33371:SF18">
    <property type="entry name" value="MCE-FAMILY PROTEIN MCE3C"/>
    <property type="match status" value="1"/>
</dbReference>
<evidence type="ECO:0000313" key="5">
    <source>
        <dbReference type="EMBL" id="ORB55838.1"/>
    </source>
</evidence>
<feature type="domain" description="Mce/MlaD" evidence="3">
    <location>
        <begin position="41"/>
        <end position="112"/>
    </location>
</feature>
<dbReference type="Pfam" id="PF02470">
    <property type="entry name" value="MlaD"/>
    <property type="match status" value="1"/>
</dbReference>
<dbReference type="Pfam" id="PF11887">
    <property type="entry name" value="Mce4_CUP1"/>
    <property type="match status" value="1"/>
</dbReference>
<keyword evidence="6" id="KW-1185">Reference proteome</keyword>
<dbReference type="InterPro" id="IPR003399">
    <property type="entry name" value="Mce/MlaD"/>
</dbReference>
<dbReference type="InterPro" id="IPR005693">
    <property type="entry name" value="Mce"/>
</dbReference>
<dbReference type="OrthoDB" id="5241191at2"/>
<evidence type="ECO:0000313" key="6">
    <source>
        <dbReference type="Proteomes" id="UP000192534"/>
    </source>
</evidence>
<feature type="transmembrane region" description="Helical" evidence="2">
    <location>
        <begin position="12"/>
        <end position="30"/>
    </location>
</feature>
<reference evidence="5 6" key="1">
    <citation type="submission" date="2016-12" db="EMBL/GenBank/DDBJ databases">
        <title>The new phylogeny of genus Mycobacterium.</title>
        <authorList>
            <person name="Tortoli E."/>
            <person name="Trovato A."/>
            <person name="Cirillo D.M."/>
        </authorList>
    </citation>
    <scope>NUCLEOTIDE SEQUENCE [LARGE SCALE GENOMIC DNA]</scope>
    <source>
        <strain evidence="5 6">DSM 44223</strain>
    </source>
</reference>
<dbReference type="InterPro" id="IPR052336">
    <property type="entry name" value="MlaD_Phospholipid_Transporter"/>
</dbReference>
<evidence type="ECO:0000256" key="1">
    <source>
        <dbReference type="SAM" id="MobiDB-lite"/>
    </source>
</evidence>